<proteinExistence type="predicted"/>
<dbReference type="AlphaFoldDB" id="A0AB34KID4"/>
<evidence type="ECO:0000256" key="2">
    <source>
        <dbReference type="ARBA" id="ARBA00023315"/>
    </source>
</evidence>
<dbReference type="Pfam" id="PF00583">
    <property type="entry name" value="Acetyltransf_1"/>
    <property type="match status" value="1"/>
</dbReference>
<dbReference type="CDD" id="cd04301">
    <property type="entry name" value="NAT_SF"/>
    <property type="match status" value="1"/>
</dbReference>
<dbReference type="InterPro" id="IPR000182">
    <property type="entry name" value="GNAT_dom"/>
</dbReference>
<dbReference type="RefSeq" id="XP_069226212.1">
    <property type="nucleotide sequence ID" value="XM_069376890.1"/>
</dbReference>
<reference evidence="4 5" key="1">
    <citation type="journal article" date="2020" name="Microbiol. Resour. Announc.">
        <title>Draft Genome Sequence of a Cladosporium Species Isolated from the Mesophotic Ascidian Didemnum maculosum.</title>
        <authorList>
            <person name="Gioti A."/>
            <person name="Siaperas R."/>
            <person name="Nikolaivits E."/>
            <person name="Le Goff G."/>
            <person name="Ouazzani J."/>
            <person name="Kotoulas G."/>
            <person name="Topakas E."/>
        </authorList>
    </citation>
    <scope>NUCLEOTIDE SEQUENCE [LARGE SCALE GENOMIC DNA]</scope>
    <source>
        <strain evidence="4 5">TM138-S3</strain>
    </source>
</reference>
<gene>
    <name evidence="4" type="ORF">WHR41_08286</name>
</gene>
<protein>
    <recommendedName>
        <fullName evidence="3">N-acetyltransferase domain-containing protein</fullName>
    </recommendedName>
</protein>
<organism evidence="4 5">
    <name type="scientific">Cladosporium halotolerans</name>
    <dbReference type="NCBI Taxonomy" id="1052096"/>
    <lineage>
        <taxon>Eukaryota</taxon>
        <taxon>Fungi</taxon>
        <taxon>Dikarya</taxon>
        <taxon>Ascomycota</taxon>
        <taxon>Pezizomycotina</taxon>
        <taxon>Dothideomycetes</taxon>
        <taxon>Dothideomycetidae</taxon>
        <taxon>Cladosporiales</taxon>
        <taxon>Cladosporiaceae</taxon>
        <taxon>Cladosporium</taxon>
    </lineage>
</organism>
<evidence type="ECO:0000256" key="1">
    <source>
        <dbReference type="ARBA" id="ARBA00022679"/>
    </source>
</evidence>
<feature type="domain" description="N-acetyltransferase" evidence="3">
    <location>
        <begin position="7"/>
        <end position="168"/>
    </location>
</feature>
<dbReference type="PROSITE" id="PS51186">
    <property type="entry name" value="GNAT"/>
    <property type="match status" value="1"/>
</dbReference>
<name>A0AB34KID4_9PEZI</name>
<dbReference type="EMBL" id="JAAQHG020000039">
    <property type="protein sequence ID" value="KAL1583105.1"/>
    <property type="molecule type" value="Genomic_DNA"/>
</dbReference>
<dbReference type="GO" id="GO:0016747">
    <property type="term" value="F:acyltransferase activity, transferring groups other than amino-acyl groups"/>
    <property type="evidence" value="ECO:0007669"/>
    <property type="project" value="InterPro"/>
</dbReference>
<dbReference type="SUPFAM" id="SSF55729">
    <property type="entry name" value="Acyl-CoA N-acyltransferases (Nat)"/>
    <property type="match status" value="1"/>
</dbReference>
<evidence type="ECO:0000259" key="3">
    <source>
        <dbReference type="PROSITE" id="PS51186"/>
    </source>
</evidence>
<comment type="caution">
    <text evidence="4">The sequence shown here is derived from an EMBL/GenBank/DDBJ whole genome shotgun (WGS) entry which is preliminary data.</text>
</comment>
<dbReference type="PANTHER" id="PTHR43877">
    <property type="entry name" value="AMINOALKYLPHOSPHONATE N-ACETYLTRANSFERASE-RELATED-RELATED"/>
    <property type="match status" value="1"/>
</dbReference>
<accession>A0AB34KID4</accession>
<dbReference type="Gene3D" id="3.40.630.30">
    <property type="match status" value="1"/>
</dbReference>
<evidence type="ECO:0000313" key="4">
    <source>
        <dbReference type="EMBL" id="KAL1583105.1"/>
    </source>
</evidence>
<dbReference type="InterPro" id="IPR050832">
    <property type="entry name" value="Bact_Acetyltransf"/>
</dbReference>
<dbReference type="GeneID" id="96009728"/>
<evidence type="ECO:0000313" key="5">
    <source>
        <dbReference type="Proteomes" id="UP000803884"/>
    </source>
</evidence>
<keyword evidence="1" id="KW-0808">Transferase</keyword>
<dbReference type="PANTHER" id="PTHR43877:SF2">
    <property type="entry name" value="AMINOALKYLPHOSPHONATE N-ACETYLTRANSFERASE-RELATED"/>
    <property type="match status" value="1"/>
</dbReference>
<sequence>MQPKSTTTIRPRDPTDLPKTATLLAKVHARDSYPVQGVQHAEAFLSSPSTLCVWVAIRPSGEIIGHVALSSPSPSDPAVALWKAQNRSEPIAVLERLFVDPSARGEGLAGRLMGVAVAEAGHRGLKAVLFALVKDQAAMRLYVREGWEEFGRSMYGYEGGDGMRTRMEAVCFVAPLGS</sequence>
<keyword evidence="5" id="KW-1185">Reference proteome</keyword>
<dbReference type="Proteomes" id="UP000803884">
    <property type="component" value="Unassembled WGS sequence"/>
</dbReference>
<keyword evidence="2" id="KW-0012">Acyltransferase</keyword>
<dbReference type="InterPro" id="IPR016181">
    <property type="entry name" value="Acyl_CoA_acyltransferase"/>
</dbReference>